<dbReference type="GO" id="GO:0015031">
    <property type="term" value="P:protein transport"/>
    <property type="evidence" value="ECO:0007669"/>
    <property type="project" value="UniProtKB-KW"/>
</dbReference>
<evidence type="ECO:0000256" key="2">
    <source>
        <dbReference type="ARBA" id="ARBA00006742"/>
    </source>
</evidence>
<dbReference type="AlphaFoldDB" id="A0A6L3ZL21"/>
<accession>A0A6L3ZL21</accession>
<name>A0A6L3ZL21_9FLAO</name>
<evidence type="ECO:0000313" key="12">
    <source>
        <dbReference type="EMBL" id="KAB2817840.1"/>
    </source>
</evidence>
<evidence type="ECO:0000313" key="13">
    <source>
        <dbReference type="Proteomes" id="UP000484164"/>
    </source>
</evidence>
<dbReference type="InterPro" id="IPR003849">
    <property type="entry name" value="Preprotein_translocase_YajC"/>
</dbReference>
<dbReference type="Pfam" id="PF02699">
    <property type="entry name" value="YajC"/>
    <property type="match status" value="1"/>
</dbReference>
<dbReference type="PANTHER" id="PTHR33909:SF1">
    <property type="entry name" value="SEC TRANSLOCON ACCESSORY COMPLEX SUBUNIT YAJC"/>
    <property type="match status" value="1"/>
</dbReference>
<evidence type="ECO:0000256" key="1">
    <source>
        <dbReference type="ARBA" id="ARBA00004162"/>
    </source>
</evidence>
<dbReference type="RefSeq" id="WP_151692528.1">
    <property type="nucleotide sequence ID" value="NZ_BMGX01000002.1"/>
</dbReference>
<keyword evidence="9" id="KW-0811">Translocation</keyword>
<protein>
    <recommendedName>
        <fullName evidence="3">Sec translocon accessory complex subunit YajC</fullName>
    </recommendedName>
</protein>
<feature type="transmembrane region" description="Helical" evidence="11">
    <location>
        <begin position="15"/>
        <end position="34"/>
    </location>
</feature>
<dbReference type="OrthoDB" id="9800132at2"/>
<sequence>MNYLNIFLQAAEGGGIAQFLPLIAIIAVFWLFFLRPQAKKQKEETKFRSQLVKGAKVVTTSGIHGKVVDLNDADSYLILEVDGGRFKIEKSAISKELSAQYMPKEEKGGKKKK</sequence>
<evidence type="ECO:0000256" key="7">
    <source>
        <dbReference type="ARBA" id="ARBA00022927"/>
    </source>
</evidence>
<dbReference type="EMBL" id="WBVQ01000001">
    <property type="protein sequence ID" value="KAB2817840.1"/>
    <property type="molecule type" value="Genomic_DNA"/>
</dbReference>
<dbReference type="PRINTS" id="PR01853">
    <property type="entry name" value="YAJCTRNLCASE"/>
</dbReference>
<dbReference type="PANTHER" id="PTHR33909">
    <property type="entry name" value="SEC TRANSLOCON ACCESSORY COMPLEX SUBUNIT YAJC"/>
    <property type="match status" value="1"/>
</dbReference>
<keyword evidence="8 11" id="KW-1133">Transmembrane helix</keyword>
<comment type="similarity">
    <text evidence="2">Belongs to the YajC family.</text>
</comment>
<keyword evidence="7" id="KW-0653">Protein transport</keyword>
<evidence type="ECO:0000256" key="9">
    <source>
        <dbReference type="ARBA" id="ARBA00023010"/>
    </source>
</evidence>
<gene>
    <name evidence="12" type="primary">yajC</name>
    <name evidence="12" type="ORF">F8C82_05400</name>
</gene>
<keyword evidence="13" id="KW-1185">Reference proteome</keyword>
<keyword evidence="5" id="KW-1003">Cell membrane</keyword>
<comment type="caution">
    <text evidence="12">The sequence shown here is derived from an EMBL/GenBank/DDBJ whole genome shotgun (WGS) entry which is preliminary data.</text>
</comment>
<evidence type="ECO:0000256" key="5">
    <source>
        <dbReference type="ARBA" id="ARBA00022475"/>
    </source>
</evidence>
<keyword evidence="4" id="KW-0813">Transport</keyword>
<evidence type="ECO:0000256" key="11">
    <source>
        <dbReference type="SAM" id="Phobius"/>
    </source>
</evidence>
<evidence type="ECO:0000256" key="6">
    <source>
        <dbReference type="ARBA" id="ARBA00022692"/>
    </source>
</evidence>
<dbReference type="SMART" id="SM01323">
    <property type="entry name" value="YajC"/>
    <property type="match status" value="1"/>
</dbReference>
<organism evidence="12 13">
    <name type="scientific">Phaeocystidibacter marisrubri</name>
    <dbReference type="NCBI Taxonomy" id="1577780"/>
    <lineage>
        <taxon>Bacteria</taxon>
        <taxon>Pseudomonadati</taxon>
        <taxon>Bacteroidota</taxon>
        <taxon>Flavobacteriia</taxon>
        <taxon>Flavobacteriales</taxon>
        <taxon>Phaeocystidibacteraceae</taxon>
        <taxon>Phaeocystidibacter</taxon>
    </lineage>
</organism>
<keyword evidence="10 11" id="KW-0472">Membrane</keyword>
<evidence type="ECO:0000256" key="10">
    <source>
        <dbReference type="ARBA" id="ARBA00023136"/>
    </source>
</evidence>
<dbReference type="Proteomes" id="UP000484164">
    <property type="component" value="Unassembled WGS sequence"/>
</dbReference>
<evidence type="ECO:0000256" key="8">
    <source>
        <dbReference type="ARBA" id="ARBA00022989"/>
    </source>
</evidence>
<proteinExistence type="inferred from homology"/>
<dbReference type="GO" id="GO:0005886">
    <property type="term" value="C:plasma membrane"/>
    <property type="evidence" value="ECO:0007669"/>
    <property type="project" value="UniProtKB-SubCell"/>
</dbReference>
<dbReference type="NCBIfam" id="TIGR00739">
    <property type="entry name" value="yajC"/>
    <property type="match status" value="1"/>
</dbReference>
<keyword evidence="6 11" id="KW-0812">Transmembrane</keyword>
<evidence type="ECO:0000256" key="3">
    <source>
        <dbReference type="ARBA" id="ARBA00014962"/>
    </source>
</evidence>
<reference evidence="12 13" key="1">
    <citation type="submission" date="2019-10" db="EMBL/GenBank/DDBJ databases">
        <title>Genome sequence of Phaeocystidibacter marisrubri JCM30614 (type strain).</title>
        <authorList>
            <person name="Bowman J.P."/>
        </authorList>
    </citation>
    <scope>NUCLEOTIDE SEQUENCE [LARGE SCALE GENOMIC DNA]</scope>
    <source>
        <strain evidence="12 13">JCM 30614</strain>
    </source>
</reference>
<comment type="subcellular location">
    <subcellularLocation>
        <location evidence="1">Cell membrane</location>
        <topology evidence="1">Single-pass membrane protein</topology>
    </subcellularLocation>
</comment>
<evidence type="ECO:0000256" key="4">
    <source>
        <dbReference type="ARBA" id="ARBA00022448"/>
    </source>
</evidence>